<dbReference type="EMBL" id="JAUUCC010000033">
    <property type="protein sequence ID" value="MEE2051724.1"/>
    <property type="molecule type" value="Genomic_DNA"/>
</dbReference>
<evidence type="ECO:0000313" key="2">
    <source>
        <dbReference type="Proteomes" id="UP001348641"/>
    </source>
</evidence>
<comment type="caution">
    <text evidence="1">The sequence shown here is derived from an EMBL/GenBank/DDBJ whole genome shotgun (WGS) entry which is preliminary data.</text>
</comment>
<protein>
    <recommendedName>
        <fullName evidence="3">Helix-turn-helix domain-containing protein</fullName>
    </recommendedName>
</protein>
<accession>A0ABU7KR17</accession>
<proteinExistence type="predicted"/>
<dbReference type="RefSeq" id="WP_330158786.1">
    <property type="nucleotide sequence ID" value="NZ_BAAAJA010000049.1"/>
</dbReference>
<reference evidence="1 2" key="1">
    <citation type="submission" date="2023-07" db="EMBL/GenBank/DDBJ databases">
        <authorList>
            <person name="Girao M."/>
            <person name="Carvalho M.F."/>
        </authorList>
    </citation>
    <scope>NUCLEOTIDE SEQUENCE [LARGE SCALE GENOMIC DNA]</scope>
    <source>
        <strain evidence="1 2">66/93</strain>
    </source>
</reference>
<gene>
    <name evidence="1" type="ORF">Q8A49_14585</name>
</gene>
<dbReference type="Proteomes" id="UP001348641">
    <property type="component" value="Unassembled WGS sequence"/>
</dbReference>
<name>A0ABU7KR17_9ACTN</name>
<evidence type="ECO:0008006" key="3">
    <source>
        <dbReference type="Google" id="ProtNLM"/>
    </source>
</evidence>
<organism evidence="1 2">
    <name type="scientific">Nocardiopsis tropica</name>
    <dbReference type="NCBI Taxonomy" id="109330"/>
    <lineage>
        <taxon>Bacteria</taxon>
        <taxon>Bacillati</taxon>
        <taxon>Actinomycetota</taxon>
        <taxon>Actinomycetes</taxon>
        <taxon>Streptosporangiales</taxon>
        <taxon>Nocardiopsidaceae</taxon>
        <taxon>Nocardiopsis</taxon>
    </lineage>
</organism>
<evidence type="ECO:0000313" key="1">
    <source>
        <dbReference type="EMBL" id="MEE2051724.1"/>
    </source>
</evidence>
<sequence length="265" mass="29005">MTTSRHGSRARYVAGCGCAPCTSAHSAYNATRKRQAAYGRPTTDLIDAEAIRTHLRALVAAGMGARAIAAASGVGRRRIQELIKEPEGRVKPETAAALLAVTVALPDHALVDAAGTHRRLQALVERGWAMARLAERLSMTPANFSDLLRRDQVTAATARRVTALYDELWDQAPPEGTPLERKAASMARRIAGSRGWLPPAAWDDDLIDVPEDDLEAEITRRVDRMDEAELRSAHTSWRKYGDRSPLTVAAGREYARLVYERKTAA</sequence>